<keyword evidence="3" id="KW-1185">Reference proteome</keyword>
<evidence type="ECO:0000313" key="3">
    <source>
        <dbReference type="Proteomes" id="UP000629619"/>
    </source>
</evidence>
<dbReference type="RefSeq" id="WP_203684533.1">
    <property type="nucleotide sequence ID" value="NZ_BOMW01000078.1"/>
</dbReference>
<protein>
    <submittedName>
        <fullName evidence="2">Transcriptional regulator</fullName>
    </submittedName>
</protein>
<dbReference type="SMART" id="SM00530">
    <property type="entry name" value="HTH_XRE"/>
    <property type="match status" value="1"/>
</dbReference>
<feature type="domain" description="HTH cro/C1-type" evidence="1">
    <location>
        <begin position="46"/>
        <end position="99"/>
    </location>
</feature>
<reference evidence="2" key="1">
    <citation type="submission" date="2021-01" db="EMBL/GenBank/DDBJ databases">
        <title>Whole genome shotgun sequence of Actinoplanes siamensis NBRC 109076.</title>
        <authorList>
            <person name="Komaki H."/>
            <person name="Tamura T."/>
        </authorList>
    </citation>
    <scope>NUCLEOTIDE SEQUENCE</scope>
    <source>
        <strain evidence="2">NBRC 109076</strain>
    </source>
</reference>
<proteinExistence type="predicted"/>
<dbReference type="InterPro" id="IPR001387">
    <property type="entry name" value="Cro/C1-type_HTH"/>
</dbReference>
<dbReference type="Proteomes" id="UP000629619">
    <property type="component" value="Unassembled WGS sequence"/>
</dbReference>
<dbReference type="PROSITE" id="PS50943">
    <property type="entry name" value="HTH_CROC1"/>
    <property type="match status" value="1"/>
</dbReference>
<organism evidence="2 3">
    <name type="scientific">Actinoplanes siamensis</name>
    <dbReference type="NCBI Taxonomy" id="1223317"/>
    <lineage>
        <taxon>Bacteria</taxon>
        <taxon>Bacillati</taxon>
        <taxon>Actinomycetota</taxon>
        <taxon>Actinomycetes</taxon>
        <taxon>Micromonosporales</taxon>
        <taxon>Micromonosporaceae</taxon>
        <taxon>Actinoplanes</taxon>
    </lineage>
</organism>
<dbReference type="InterPro" id="IPR010982">
    <property type="entry name" value="Lambda_DNA-bd_dom_sf"/>
</dbReference>
<dbReference type="CDD" id="cd00093">
    <property type="entry name" value="HTH_XRE"/>
    <property type="match status" value="1"/>
</dbReference>
<evidence type="ECO:0000259" key="1">
    <source>
        <dbReference type="PROSITE" id="PS50943"/>
    </source>
</evidence>
<gene>
    <name evidence="2" type="ORF">Asi03nite_67480</name>
</gene>
<comment type="caution">
    <text evidence="2">The sequence shown here is derived from an EMBL/GenBank/DDBJ whole genome shotgun (WGS) entry which is preliminary data.</text>
</comment>
<dbReference type="Pfam" id="PF01381">
    <property type="entry name" value="HTH_3"/>
    <property type="match status" value="1"/>
</dbReference>
<dbReference type="AlphaFoldDB" id="A0A919NEQ1"/>
<dbReference type="Gene3D" id="1.10.260.40">
    <property type="entry name" value="lambda repressor-like DNA-binding domains"/>
    <property type="match status" value="1"/>
</dbReference>
<evidence type="ECO:0000313" key="2">
    <source>
        <dbReference type="EMBL" id="GIF09210.1"/>
    </source>
</evidence>
<name>A0A919NEQ1_9ACTN</name>
<dbReference type="EMBL" id="BOMW01000078">
    <property type="protein sequence ID" value="GIF09210.1"/>
    <property type="molecule type" value="Genomic_DNA"/>
</dbReference>
<accession>A0A919NEQ1</accession>
<dbReference type="SUPFAM" id="SSF47413">
    <property type="entry name" value="lambda repressor-like DNA-binding domains"/>
    <property type="match status" value="1"/>
</dbReference>
<sequence length="110" mass="12125">MTEEANWREVKAKARAIDPTWDSNDRVARRQRMREQMLAAVSGSQLAEIRQQLGMTQAQLAEAAGLSQARISQIENGDAVRLDTLRAYVIGLGGHLDIVARIGNIQLNVA</sequence>
<dbReference type="GO" id="GO:0003677">
    <property type="term" value="F:DNA binding"/>
    <property type="evidence" value="ECO:0007669"/>
    <property type="project" value="InterPro"/>
</dbReference>